<evidence type="ECO:0000256" key="7">
    <source>
        <dbReference type="ARBA" id="ARBA00023295"/>
    </source>
</evidence>
<accession>A0A0L8HJ27</accession>
<dbReference type="STRING" id="37653.A0A0L8HJ27"/>
<evidence type="ECO:0000256" key="2">
    <source>
        <dbReference type="ARBA" id="ARBA00006285"/>
    </source>
</evidence>
<dbReference type="GO" id="GO:0006689">
    <property type="term" value="P:ganglioside catabolic process"/>
    <property type="evidence" value="ECO:0007669"/>
    <property type="project" value="TreeGrafter"/>
</dbReference>
<dbReference type="Pfam" id="PF00728">
    <property type="entry name" value="Glyco_hydro_20"/>
    <property type="match status" value="1"/>
</dbReference>
<dbReference type="PANTHER" id="PTHR22600:SF21">
    <property type="entry name" value="BETA-HEXOSAMINIDASE A"/>
    <property type="match status" value="1"/>
</dbReference>
<evidence type="ECO:0000256" key="6">
    <source>
        <dbReference type="ARBA" id="ARBA00023180"/>
    </source>
</evidence>
<dbReference type="GO" id="GO:0005975">
    <property type="term" value="P:carbohydrate metabolic process"/>
    <property type="evidence" value="ECO:0007669"/>
    <property type="project" value="InterPro"/>
</dbReference>
<evidence type="ECO:0000256" key="9">
    <source>
        <dbReference type="SAM" id="Phobius"/>
    </source>
</evidence>
<dbReference type="GO" id="GO:0005764">
    <property type="term" value="C:lysosome"/>
    <property type="evidence" value="ECO:0007669"/>
    <property type="project" value="TreeGrafter"/>
</dbReference>
<dbReference type="OrthoDB" id="428480at2759"/>
<dbReference type="PRINTS" id="PR00738">
    <property type="entry name" value="GLHYDRLASE20"/>
</dbReference>
<dbReference type="OMA" id="LWTENIA"/>
<name>A0A0L8HJ27_OCTBM</name>
<keyword evidence="5" id="KW-0378">Hydrolase</keyword>
<feature type="signal peptide" evidence="10">
    <location>
        <begin position="1"/>
        <end position="18"/>
    </location>
</feature>
<dbReference type="InterPro" id="IPR029018">
    <property type="entry name" value="Hex-like_dom2"/>
</dbReference>
<reference evidence="13" key="1">
    <citation type="submission" date="2015-07" db="EMBL/GenBank/DDBJ databases">
        <title>MeaNS - Measles Nucleotide Surveillance Program.</title>
        <authorList>
            <person name="Tran T."/>
            <person name="Druce J."/>
        </authorList>
    </citation>
    <scope>NUCLEOTIDE SEQUENCE</scope>
    <source>
        <strain evidence="13">UCB-OBI-ISO-001</strain>
        <tissue evidence="13">Gonad</tissue>
    </source>
</reference>
<dbReference type="GO" id="GO:0016020">
    <property type="term" value="C:membrane"/>
    <property type="evidence" value="ECO:0007669"/>
    <property type="project" value="TreeGrafter"/>
</dbReference>
<dbReference type="GO" id="GO:0030203">
    <property type="term" value="P:glycosaminoglycan metabolic process"/>
    <property type="evidence" value="ECO:0007669"/>
    <property type="project" value="TreeGrafter"/>
</dbReference>
<dbReference type="PANTHER" id="PTHR22600">
    <property type="entry name" value="BETA-HEXOSAMINIDASE"/>
    <property type="match status" value="1"/>
</dbReference>
<dbReference type="CDD" id="cd06562">
    <property type="entry name" value="GH20_HexA_HexB-like"/>
    <property type="match status" value="1"/>
</dbReference>
<protein>
    <recommendedName>
        <fullName evidence="3">beta-N-acetylhexosaminidase</fullName>
        <ecNumber evidence="3">3.2.1.52</ecNumber>
    </recommendedName>
</protein>
<dbReference type="SUPFAM" id="SSF51445">
    <property type="entry name" value="(Trans)glycosidases"/>
    <property type="match status" value="1"/>
</dbReference>
<evidence type="ECO:0000256" key="10">
    <source>
        <dbReference type="SAM" id="SignalP"/>
    </source>
</evidence>
<comment type="catalytic activity">
    <reaction evidence="1">
        <text>Hydrolysis of terminal non-reducing N-acetyl-D-hexosamine residues in N-acetyl-beta-D-hexosaminides.</text>
        <dbReference type="EC" id="3.2.1.52"/>
    </reaction>
</comment>
<feature type="transmembrane region" description="Helical" evidence="9">
    <location>
        <begin position="730"/>
        <end position="748"/>
    </location>
</feature>
<dbReference type="InterPro" id="IPR017853">
    <property type="entry name" value="GH"/>
</dbReference>
<feature type="transmembrane region" description="Helical" evidence="9">
    <location>
        <begin position="768"/>
        <end position="790"/>
    </location>
</feature>
<keyword evidence="4 10" id="KW-0732">Signal</keyword>
<keyword evidence="9" id="KW-0472">Membrane</keyword>
<dbReference type="FunFam" id="3.20.20.80:FF:000063">
    <property type="entry name" value="Beta-hexosaminidase"/>
    <property type="match status" value="1"/>
</dbReference>
<comment type="similarity">
    <text evidence="2">Belongs to the glycosyl hydrolase 20 family.</text>
</comment>
<evidence type="ECO:0000256" key="5">
    <source>
        <dbReference type="ARBA" id="ARBA00022801"/>
    </source>
</evidence>
<keyword evidence="9" id="KW-0812">Transmembrane</keyword>
<dbReference type="EMBL" id="KQ418025">
    <property type="protein sequence ID" value="KOF89222.1"/>
    <property type="molecule type" value="Genomic_DNA"/>
</dbReference>
<feature type="domain" description="Glycoside hydrolase family 20 catalytic" evidence="11">
    <location>
        <begin position="337"/>
        <end position="664"/>
    </location>
</feature>
<feature type="active site" description="Proton donor" evidence="8">
    <location>
        <position position="493"/>
    </location>
</feature>
<dbReference type="GO" id="GO:0004563">
    <property type="term" value="F:beta-N-acetylhexosaminidase activity"/>
    <property type="evidence" value="ECO:0007669"/>
    <property type="project" value="UniProtKB-EC"/>
</dbReference>
<dbReference type="Gene3D" id="3.20.20.80">
    <property type="entry name" value="Glycosidases"/>
    <property type="match status" value="1"/>
</dbReference>
<evidence type="ECO:0000259" key="11">
    <source>
        <dbReference type="Pfam" id="PF00728"/>
    </source>
</evidence>
<dbReference type="InterPro" id="IPR029019">
    <property type="entry name" value="HEX_eukaryotic_N"/>
</dbReference>
<evidence type="ECO:0000256" key="3">
    <source>
        <dbReference type="ARBA" id="ARBA00012663"/>
    </source>
</evidence>
<dbReference type="InterPro" id="IPR025705">
    <property type="entry name" value="Beta_hexosaminidase_sua/sub"/>
</dbReference>
<dbReference type="EC" id="3.2.1.52" evidence="3"/>
<evidence type="ECO:0000256" key="1">
    <source>
        <dbReference type="ARBA" id="ARBA00001231"/>
    </source>
</evidence>
<keyword evidence="6" id="KW-0325">Glycoprotein</keyword>
<gene>
    <name evidence="13" type="ORF">OCBIM_22013466mg</name>
</gene>
<dbReference type="KEGG" id="obi:106870398"/>
<organism evidence="13">
    <name type="scientific">Octopus bimaculoides</name>
    <name type="common">California two-spotted octopus</name>
    <dbReference type="NCBI Taxonomy" id="37653"/>
    <lineage>
        <taxon>Eukaryota</taxon>
        <taxon>Metazoa</taxon>
        <taxon>Spiralia</taxon>
        <taxon>Lophotrochozoa</taxon>
        <taxon>Mollusca</taxon>
        <taxon>Cephalopoda</taxon>
        <taxon>Coleoidea</taxon>
        <taxon>Octopodiformes</taxon>
        <taxon>Octopoda</taxon>
        <taxon>Incirrata</taxon>
        <taxon>Octopodidae</taxon>
        <taxon>Octopus</taxon>
    </lineage>
</organism>
<dbReference type="Pfam" id="PF14845">
    <property type="entry name" value="Glycohydro_20b2"/>
    <property type="match status" value="1"/>
</dbReference>
<proteinExistence type="inferred from homology"/>
<dbReference type="AlphaFoldDB" id="A0A0L8HJ27"/>
<dbReference type="SUPFAM" id="SSF55545">
    <property type="entry name" value="beta-N-acetylhexosaminidase-like domain"/>
    <property type="match status" value="1"/>
</dbReference>
<evidence type="ECO:0000256" key="4">
    <source>
        <dbReference type="ARBA" id="ARBA00022729"/>
    </source>
</evidence>
<evidence type="ECO:0000259" key="12">
    <source>
        <dbReference type="Pfam" id="PF14845"/>
    </source>
</evidence>
<keyword evidence="7" id="KW-0326">Glycosidase</keyword>
<feature type="domain" description="Beta-hexosaminidase eukaryotic type N-terminal" evidence="12">
    <location>
        <begin position="180"/>
        <end position="315"/>
    </location>
</feature>
<dbReference type="InterPro" id="IPR015883">
    <property type="entry name" value="Glyco_hydro_20_cat"/>
</dbReference>
<keyword evidence="9" id="KW-1133">Transmembrane helix</keyword>
<evidence type="ECO:0000313" key="13">
    <source>
        <dbReference type="EMBL" id="KOF89222.1"/>
    </source>
</evidence>
<dbReference type="Gene3D" id="3.30.379.10">
    <property type="entry name" value="Chitobiase/beta-hexosaminidase domain 2-like"/>
    <property type="match status" value="1"/>
</dbReference>
<feature type="chain" id="PRO_5005583805" description="beta-N-acetylhexosaminidase" evidence="10">
    <location>
        <begin position="19"/>
        <end position="804"/>
    </location>
</feature>
<evidence type="ECO:0000256" key="8">
    <source>
        <dbReference type="PIRSR" id="PIRSR625705-1"/>
    </source>
</evidence>
<sequence>MELFKLFLFAVLSAFSEAFQKPPTVLIHKANNLENSWKNSQVNLSQNHWAPNIKYHARLGDQANGAAAANQAAEVSLDVLKDTLKSSHRVANADENVKNNGINHKAFNNKIPSLEINIPVNREQQPSHNDFADKEHLNQEESHGKSRIVWDWHDFSINMEDYVVPEQKVRRSPISTSGEPWPLPQYYIKKPKVLQFSPNFKFVYLKHSCDIIDHAITRYRKYILQDSLPDLFYNNLKNAHGFHFEESINKYESKIYKNAPVITTFQIDIHTPCEGLYPSDKTEESYDLVIKESGCYLSAKQVWGALRGLETLSQLIVKSPDGDLYIKDVVIGDYPRFTHRGVMIDTSRHYLYKDIIFDVLEGMAQNKMNVLHWHMVDDQSFPYESKVFPELSEKGAYHPSMVYNHKVISEIIQFARLRGIRIVPEFDNPGHTYSWGLGRPDLLTQCYERSRPVNGYLGPINPTKNMSYTFLKKLLNEVLHVFKDKYIHLGGDEVPLTCWQSNPEVVRFAAHLTGSNIAEDTDVHKVLEYYERRVINDLAKIGKRRPEGVRVVLWQEVLNNNFQLPNDTIIQIWQGDMFDVERAAKRGHQIVYSTCWYLDLIEYGIKWPKYYTCDPADTSGGYDFEESDVLGGEACLWSEYIDNEEIMTRLWPAASATAERLWSSKDVKDIDKAGQRLYEHRCRMLSRGLRVGQINGPDYCPRHGRMREYDRPIVQEHDCEGCSKPVDADGLTFVAVFIVAALLGGVLVQYSHNGGLVGNLKACRSRTIMFTFMLLLLLYVMCYTTIWVHIMDLKRIYPWRQKIM</sequence>